<feature type="compositionally biased region" description="Basic and acidic residues" evidence="1">
    <location>
        <begin position="231"/>
        <end position="381"/>
    </location>
</feature>
<name>A0ABP0K6L8_9DINO</name>
<evidence type="ECO:0000256" key="1">
    <source>
        <dbReference type="SAM" id="MobiDB-lite"/>
    </source>
</evidence>
<feature type="compositionally biased region" description="Basic and acidic residues" evidence="1">
    <location>
        <begin position="731"/>
        <end position="742"/>
    </location>
</feature>
<evidence type="ECO:0000313" key="3">
    <source>
        <dbReference type="Proteomes" id="UP001642484"/>
    </source>
</evidence>
<accession>A0ABP0K6L8</accession>
<reference evidence="2 3" key="1">
    <citation type="submission" date="2024-02" db="EMBL/GenBank/DDBJ databases">
        <authorList>
            <person name="Chen Y."/>
            <person name="Shah S."/>
            <person name="Dougan E. K."/>
            <person name="Thang M."/>
            <person name="Chan C."/>
        </authorList>
    </citation>
    <scope>NUCLEOTIDE SEQUENCE [LARGE SCALE GENOMIC DNA]</scope>
</reference>
<feature type="compositionally biased region" description="Acidic residues" evidence="1">
    <location>
        <begin position="414"/>
        <end position="440"/>
    </location>
</feature>
<feature type="compositionally biased region" description="Acidic residues" evidence="1">
    <location>
        <begin position="382"/>
        <end position="408"/>
    </location>
</feature>
<proteinExistence type="predicted"/>
<feature type="compositionally biased region" description="Basic residues" evidence="1">
    <location>
        <begin position="1"/>
        <end position="11"/>
    </location>
</feature>
<organism evidence="2 3">
    <name type="scientific">Durusdinium trenchii</name>
    <dbReference type="NCBI Taxonomy" id="1381693"/>
    <lineage>
        <taxon>Eukaryota</taxon>
        <taxon>Sar</taxon>
        <taxon>Alveolata</taxon>
        <taxon>Dinophyceae</taxon>
        <taxon>Suessiales</taxon>
        <taxon>Symbiodiniaceae</taxon>
        <taxon>Durusdinium</taxon>
    </lineage>
</organism>
<gene>
    <name evidence="2" type="ORF">CCMP2556_LOCUS14831</name>
</gene>
<feature type="compositionally biased region" description="Acidic residues" evidence="1">
    <location>
        <begin position="198"/>
        <end position="230"/>
    </location>
</feature>
<evidence type="ECO:0000313" key="2">
    <source>
        <dbReference type="EMBL" id="CAK9022436.1"/>
    </source>
</evidence>
<feature type="region of interest" description="Disordered" evidence="1">
    <location>
        <begin position="1"/>
        <end position="46"/>
    </location>
</feature>
<comment type="caution">
    <text evidence="2">The sequence shown here is derived from an EMBL/GenBank/DDBJ whole genome shotgun (WGS) entry which is preliminary data.</text>
</comment>
<feature type="region of interest" description="Disordered" evidence="1">
    <location>
        <begin position="143"/>
        <end position="497"/>
    </location>
</feature>
<feature type="compositionally biased region" description="Basic residues" evidence="1">
    <location>
        <begin position="147"/>
        <end position="159"/>
    </location>
</feature>
<feature type="compositionally biased region" description="Basic and acidic residues" evidence="1">
    <location>
        <begin position="479"/>
        <end position="497"/>
    </location>
</feature>
<sequence>MSEVVRRRHRGKTPDPNLKSPPPAKALTKAEGVLKKNKKNKGVTVKNCAKPLKRSLSFDETVKVHPIEAENPAPPKTKRSSKASPASMSVEDADEILRSIPDSASSDEEESAQVHRWTTPNLAYPISDLRRWLVPGSIWEFRAKAEVKKKKSKTKKADKKRKDEDAADKKTKKEEAKKEDEKKKEETKKSKSKKEEKEDSESEDITETESESTEEEGAEGDSSDCDEDEKEAVQKKDEKKAKGKKAEDTKKKEAEEKRKKEAEEKKKKDSEEKRKKEAEEKKKKEAEEKKKKEAEEKKKKEAEEQKKKEAEDKAEAERKKTKKDDKKKKNDKESDEKDGKKKKKQDEKSGEKKEKEDACKKRKKDAKDSDAKKENKKKKEESETEVEETEEDESSEKEEDESSEDSSESQDAAETSEEGEVEEEDDDEEAESEDESDAEDEKSGSDADKKRSKKEEAGDEKESSKKGKKRKAREPSPASEKKLAEAEKSVVKENKEESRDKLFQDFVELKGDAAEIVLRHEARLEETQKTEIKWGFRPLKWMQDRHGESKAAKLVKRKQELGLFIQDPELPDDSDERLWFTIVNLDLSNISELRRITKLEMEGTIDKAGLEEFTKVVPETALGHAGNLLTKVLKDVNECRTQAFRLQPLQMSGDLIKQLNAVAVKLESCANSLQELINQKKNKHKYYKDVIEEVNRLTEMGKERLELARALVRASDKSANPKAKAKAKAQAGKDKEAPATEA</sequence>
<feature type="region of interest" description="Disordered" evidence="1">
    <location>
        <begin position="66"/>
        <end position="128"/>
    </location>
</feature>
<dbReference type="Proteomes" id="UP001642484">
    <property type="component" value="Unassembled WGS sequence"/>
</dbReference>
<feature type="region of interest" description="Disordered" evidence="1">
    <location>
        <begin position="713"/>
        <end position="742"/>
    </location>
</feature>
<feature type="compositionally biased region" description="Basic and acidic residues" evidence="1">
    <location>
        <begin position="441"/>
        <end position="465"/>
    </location>
</feature>
<dbReference type="EMBL" id="CAXAMN010007691">
    <property type="protein sequence ID" value="CAK9022436.1"/>
    <property type="molecule type" value="Genomic_DNA"/>
</dbReference>
<protein>
    <submittedName>
        <fullName evidence="2">Uncharacterized protein</fullName>
    </submittedName>
</protein>
<feature type="compositionally biased region" description="Basic and acidic residues" evidence="1">
    <location>
        <begin position="160"/>
        <end position="197"/>
    </location>
</feature>
<keyword evidence="3" id="KW-1185">Reference proteome</keyword>